<evidence type="ECO:0000313" key="5">
    <source>
        <dbReference type="EMBL" id="KAF7129655.1"/>
    </source>
</evidence>
<evidence type="ECO:0000256" key="3">
    <source>
        <dbReference type="ARBA" id="ARBA00023239"/>
    </source>
</evidence>
<comment type="caution">
    <text evidence="5">The sequence shown here is derived from an EMBL/GenBank/DDBJ whole genome shotgun (WGS) entry which is preliminary data.</text>
</comment>
<feature type="region of interest" description="Disordered" evidence="4">
    <location>
        <begin position="1"/>
        <end position="20"/>
    </location>
</feature>
<dbReference type="AlphaFoldDB" id="A0A834GA33"/>
<evidence type="ECO:0000256" key="1">
    <source>
        <dbReference type="ARBA" id="ARBA00001933"/>
    </source>
</evidence>
<evidence type="ECO:0000313" key="6">
    <source>
        <dbReference type="Proteomes" id="UP000626092"/>
    </source>
</evidence>
<keyword evidence="2" id="KW-0663">Pyridoxal phosphate</keyword>
<proteinExistence type="predicted"/>
<dbReference type="SUPFAM" id="SSF53686">
    <property type="entry name" value="Tryptophan synthase beta subunit-like PLP-dependent enzymes"/>
    <property type="match status" value="1"/>
</dbReference>
<dbReference type="GO" id="GO:0006567">
    <property type="term" value="P:L-threonine catabolic process"/>
    <property type="evidence" value="ECO:0007669"/>
    <property type="project" value="TreeGrafter"/>
</dbReference>
<feature type="compositionally biased region" description="Basic residues" evidence="4">
    <location>
        <begin position="43"/>
        <end position="65"/>
    </location>
</feature>
<comment type="cofactor">
    <cofactor evidence="1">
        <name>pyridoxal 5'-phosphate</name>
        <dbReference type="ChEBI" id="CHEBI:597326"/>
    </cofactor>
</comment>
<dbReference type="PANTHER" id="PTHR48078">
    <property type="entry name" value="THREONINE DEHYDRATASE, MITOCHONDRIAL-RELATED"/>
    <property type="match status" value="1"/>
</dbReference>
<gene>
    <name evidence="5" type="ORF">RHSIM_Rhsim10G0020700</name>
</gene>
<dbReference type="GO" id="GO:0003941">
    <property type="term" value="F:L-serine ammonia-lyase activity"/>
    <property type="evidence" value="ECO:0007669"/>
    <property type="project" value="TreeGrafter"/>
</dbReference>
<keyword evidence="6" id="KW-1185">Reference proteome</keyword>
<dbReference type="GO" id="GO:0004794">
    <property type="term" value="F:threonine deaminase activity"/>
    <property type="evidence" value="ECO:0007669"/>
    <property type="project" value="TreeGrafter"/>
</dbReference>
<feature type="region of interest" description="Disordered" evidence="4">
    <location>
        <begin position="39"/>
        <end position="73"/>
    </location>
</feature>
<dbReference type="InterPro" id="IPR050147">
    <property type="entry name" value="Ser/Thr_Dehydratase"/>
</dbReference>
<accession>A0A834GA33</accession>
<dbReference type="GO" id="GO:0009097">
    <property type="term" value="P:isoleucine biosynthetic process"/>
    <property type="evidence" value="ECO:0007669"/>
    <property type="project" value="TreeGrafter"/>
</dbReference>
<evidence type="ECO:0000256" key="4">
    <source>
        <dbReference type="SAM" id="MobiDB-lite"/>
    </source>
</evidence>
<protein>
    <submittedName>
        <fullName evidence="5">Uncharacterized protein</fullName>
    </submittedName>
</protein>
<dbReference type="GO" id="GO:0006565">
    <property type="term" value="P:L-serine catabolic process"/>
    <property type="evidence" value="ECO:0007669"/>
    <property type="project" value="TreeGrafter"/>
</dbReference>
<dbReference type="PANTHER" id="PTHR48078:SF11">
    <property type="entry name" value="THREONINE DEHYDRATASE, MITOCHONDRIAL"/>
    <property type="match status" value="1"/>
</dbReference>
<dbReference type="Gene3D" id="3.40.50.1100">
    <property type="match status" value="1"/>
</dbReference>
<evidence type="ECO:0000256" key="2">
    <source>
        <dbReference type="ARBA" id="ARBA00022898"/>
    </source>
</evidence>
<name>A0A834GA33_RHOSS</name>
<keyword evidence="3" id="KW-0456">Lyase</keyword>
<dbReference type="OrthoDB" id="1728558at2759"/>
<reference evidence="5" key="1">
    <citation type="submission" date="2019-11" db="EMBL/GenBank/DDBJ databases">
        <authorList>
            <person name="Liu Y."/>
            <person name="Hou J."/>
            <person name="Li T.-Q."/>
            <person name="Guan C.-H."/>
            <person name="Wu X."/>
            <person name="Wu H.-Z."/>
            <person name="Ling F."/>
            <person name="Zhang R."/>
            <person name="Shi X.-G."/>
            <person name="Ren J.-P."/>
            <person name="Chen E.-F."/>
            <person name="Sun J.-M."/>
        </authorList>
    </citation>
    <scope>NUCLEOTIDE SEQUENCE</scope>
    <source>
        <strain evidence="5">Adult_tree_wgs_1</strain>
        <tissue evidence="5">Leaves</tissue>
    </source>
</reference>
<dbReference type="InterPro" id="IPR036052">
    <property type="entry name" value="TrpB-like_PALP_sf"/>
</dbReference>
<dbReference type="Proteomes" id="UP000626092">
    <property type="component" value="Unassembled WGS sequence"/>
</dbReference>
<organism evidence="5 6">
    <name type="scientific">Rhododendron simsii</name>
    <name type="common">Sims's rhododendron</name>
    <dbReference type="NCBI Taxonomy" id="118357"/>
    <lineage>
        <taxon>Eukaryota</taxon>
        <taxon>Viridiplantae</taxon>
        <taxon>Streptophyta</taxon>
        <taxon>Embryophyta</taxon>
        <taxon>Tracheophyta</taxon>
        <taxon>Spermatophyta</taxon>
        <taxon>Magnoliopsida</taxon>
        <taxon>eudicotyledons</taxon>
        <taxon>Gunneridae</taxon>
        <taxon>Pentapetalae</taxon>
        <taxon>asterids</taxon>
        <taxon>Ericales</taxon>
        <taxon>Ericaceae</taxon>
        <taxon>Ericoideae</taxon>
        <taxon>Rhodoreae</taxon>
        <taxon>Rhododendron</taxon>
    </lineage>
</organism>
<dbReference type="EMBL" id="WJXA01000010">
    <property type="protein sequence ID" value="KAF7129655.1"/>
    <property type="molecule type" value="Genomic_DNA"/>
</dbReference>
<sequence length="188" mass="21357">MADGDTTESSSDEDKLFRRRNGAKKRVTEIRFEACCENEKNRAVSKKRRPKKGRRRRRGSSRRTGRSSAVCGRDQGCVRPRQVRLRRPLVADLRYVFQSVTRKETERLRSGGGWRLTESAAEAVKIIGVEPLDSNKMALSLHHYQRVELEKVGQYADGVVVEKVGNEAFSLCRELIDGNVHVGEDTIQ</sequence>